<evidence type="ECO:0000313" key="2">
    <source>
        <dbReference type="EMBL" id="MBU8545218.1"/>
    </source>
</evidence>
<protein>
    <submittedName>
        <fullName evidence="2">3-oxoadipate enol-lactonase</fullName>
        <ecNumber evidence="2">3.1.1.24</ecNumber>
    </submittedName>
</protein>
<keyword evidence="2" id="KW-0378">Hydrolase</keyword>
<dbReference type="EC" id="3.1.1.24" evidence="2"/>
<proteinExistence type="predicted"/>
<keyword evidence="3" id="KW-1185">Reference proteome</keyword>
<evidence type="ECO:0000313" key="3">
    <source>
        <dbReference type="Proteomes" id="UP000689967"/>
    </source>
</evidence>
<accession>A0ABS6HB93</accession>
<dbReference type="PANTHER" id="PTHR33570">
    <property type="entry name" value="4-CARBOXYMUCONOLACTONE DECARBOXYLASE FAMILY PROTEIN"/>
    <property type="match status" value="1"/>
</dbReference>
<organism evidence="2 3">
    <name type="scientific">Falsiroseomonas oleicola</name>
    <dbReference type="NCBI Taxonomy" id="2801474"/>
    <lineage>
        <taxon>Bacteria</taxon>
        <taxon>Pseudomonadati</taxon>
        <taxon>Pseudomonadota</taxon>
        <taxon>Alphaproteobacteria</taxon>
        <taxon>Acetobacterales</taxon>
        <taxon>Roseomonadaceae</taxon>
        <taxon>Falsiroseomonas</taxon>
    </lineage>
</organism>
<dbReference type="InterPro" id="IPR001357">
    <property type="entry name" value="BRCT_dom"/>
</dbReference>
<reference evidence="2 3" key="1">
    <citation type="submission" date="2021-01" db="EMBL/GenBank/DDBJ databases">
        <title>Roseomonas sp. nov, a bacterium isolated from an oil production mixture in Yumen Oilfield.</title>
        <authorList>
            <person name="Wu D."/>
        </authorList>
    </citation>
    <scope>NUCLEOTIDE SEQUENCE [LARGE SCALE GENOMIC DNA]</scope>
    <source>
        <strain evidence="2 3">ROY-5-3</strain>
    </source>
</reference>
<dbReference type="Pfam" id="PF02627">
    <property type="entry name" value="CMD"/>
    <property type="match status" value="1"/>
</dbReference>
<dbReference type="RefSeq" id="WP_216877054.1">
    <property type="nucleotide sequence ID" value="NZ_JAERQM010000004.1"/>
</dbReference>
<gene>
    <name evidence="2" type="primary">pcaD</name>
    <name evidence="2" type="ORF">JJQ90_15965</name>
</gene>
<dbReference type="InterPro" id="IPR003779">
    <property type="entry name" value="CMD-like"/>
</dbReference>
<dbReference type="InterPro" id="IPR000073">
    <property type="entry name" value="AB_hydrolase_1"/>
</dbReference>
<dbReference type="InterPro" id="IPR026968">
    <property type="entry name" value="PcaD/CatD"/>
</dbReference>
<dbReference type="Pfam" id="PF00561">
    <property type="entry name" value="Abhydrolase_1"/>
    <property type="match status" value="1"/>
</dbReference>
<dbReference type="PROSITE" id="PS50172">
    <property type="entry name" value="BRCT"/>
    <property type="match status" value="1"/>
</dbReference>
<evidence type="ECO:0000259" key="1">
    <source>
        <dbReference type="PROSITE" id="PS50172"/>
    </source>
</evidence>
<dbReference type="GO" id="GO:0047570">
    <property type="term" value="F:3-oxoadipate enol-lactonase activity"/>
    <property type="evidence" value="ECO:0007669"/>
    <property type="project" value="UniProtKB-EC"/>
</dbReference>
<name>A0ABS6HB93_9PROT</name>
<sequence>MFLHLGDIVVHAAVDGPAEAPPLLMLHSIGTTLHDFDPQVAVLSRTHRVIRMDMRGHGLSGVTDGDYSMQRHAADALALLDALGIRQAHVLGMSIGGRIAMQLAVMAPDRVESLILMDTALEFPPPEAWQERIEAVMRIGTQALVDVVMPRWVVDTALPSSQGLRQMLLRTDRRGYAGSAAALRDARAAEVAGRITCPTTVIVGDQDVATPPEMAREVQAAIPGSRYLEIAGAGHLPTLEKPEAATAAILDHFAALAPKPGLEAGMAVRKAVLGEAHVARAAANVSPLDAAFQEWITANVWGGVWTRPGLTRHSRSLLCIGIMAALARHEELELHLRAIPRTGVTPEEVGEVLLQVGAYAGVPTANAALKIAKAVLQEEQIR</sequence>
<dbReference type="Proteomes" id="UP000689967">
    <property type="component" value="Unassembled WGS sequence"/>
</dbReference>
<feature type="domain" description="BRCT" evidence="1">
    <location>
        <begin position="96"/>
        <end position="156"/>
    </location>
</feature>
<dbReference type="EMBL" id="JAERQM010000004">
    <property type="protein sequence ID" value="MBU8545218.1"/>
    <property type="molecule type" value="Genomic_DNA"/>
</dbReference>
<dbReference type="NCBIfam" id="TIGR02427">
    <property type="entry name" value="protocat_pcaD"/>
    <property type="match status" value="1"/>
</dbReference>
<dbReference type="PANTHER" id="PTHR33570:SF2">
    <property type="entry name" value="CARBOXYMUCONOLACTONE DECARBOXYLASE-LIKE DOMAIN-CONTAINING PROTEIN"/>
    <property type="match status" value="1"/>
</dbReference>
<comment type="caution">
    <text evidence="2">The sequence shown here is derived from an EMBL/GenBank/DDBJ whole genome shotgun (WGS) entry which is preliminary data.</text>
</comment>
<dbReference type="InterPro" id="IPR052512">
    <property type="entry name" value="4CMD/NDH-1_regulator"/>
</dbReference>